<evidence type="ECO:0000256" key="1">
    <source>
        <dbReference type="SAM" id="Phobius"/>
    </source>
</evidence>
<keyword evidence="1" id="KW-0472">Membrane</keyword>
<dbReference type="AlphaFoldDB" id="A0A1A7NT07"/>
<gene>
    <name evidence="2" type="ORF">QV01_03835</name>
</gene>
<proteinExistence type="predicted"/>
<reference evidence="2 3" key="1">
    <citation type="submission" date="2014-11" db="EMBL/GenBank/DDBJ databases">
        <title>Pan-genome of Gallibacterium spp.</title>
        <authorList>
            <person name="Kudirkiene E."/>
            <person name="Bojesen A.M."/>
        </authorList>
    </citation>
    <scope>NUCLEOTIDE SEQUENCE [LARGE SCALE GENOMIC DNA]</scope>
    <source>
        <strain evidence="2 3">F151</strain>
    </source>
</reference>
<dbReference type="PANTHER" id="PTHR34980:SF1">
    <property type="entry name" value="INNER MEMBRANE PROTEIN"/>
    <property type="match status" value="1"/>
</dbReference>
<dbReference type="EMBL" id="JTJM01000015">
    <property type="protein sequence ID" value="OBW92768.1"/>
    <property type="molecule type" value="Genomic_DNA"/>
</dbReference>
<feature type="transmembrane region" description="Helical" evidence="1">
    <location>
        <begin position="104"/>
        <end position="126"/>
    </location>
</feature>
<evidence type="ECO:0000313" key="3">
    <source>
        <dbReference type="Proteomes" id="UP000243558"/>
    </source>
</evidence>
<dbReference type="RefSeq" id="WP_065239023.1">
    <property type="nucleotide sequence ID" value="NZ_JTJM01000015.1"/>
</dbReference>
<dbReference type="PANTHER" id="PTHR34980">
    <property type="entry name" value="INNER MEMBRANE PROTEIN-RELATED-RELATED"/>
    <property type="match status" value="1"/>
</dbReference>
<protein>
    <submittedName>
        <fullName evidence="2">Membrane protein</fullName>
    </submittedName>
</protein>
<organism evidence="2 3">
    <name type="scientific">Gallibacterium genomosp. 3</name>
    <dbReference type="NCBI Taxonomy" id="505345"/>
    <lineage>
        <taxon>Bacteria</taxon>
        <taxon>Pseudomonadati</taxon>
        <taxon>Pseudomonadota</taxon>
        <taxon>Gammaproteobacteria</taxon>
        <taxon>Pasteurellales</taxon>
        <taxon>Pasteurellaceae</taxon>
        <taxon>Gallibacterium</taxon>
    </lineage>
</organism>
<sequence length="145" mass="16277">MYITQALFSFKGRLNRQGFWIGSGLCAVVLFIIANILPVQQWLQHTTTALGAIIPLLLIVYCWLAIIIKRLHDRGRSAKAIVILFVPLCCIMIAPYSQGIMQSILGKFFPIFIVAMLLMEWGVFLGQPTANRYGEKGETITFKKG</sequence>
<dbReference type="InterPro" id="IPR008523">
    <property type="entry name" value="DUF805"/>
</dbReference>
<dbReference type="PATRIC" id="fig|505345.7.peg.767"/>
<keyword evidence="3" id="KW-1185">Reference proteome</keyword>
<feature type="transmembrane region" description="Helical" evidence="1">
    <location>
        <begin position="80"/>
        <end position="98"/>
    </location>
</feature>
<dbReference type="Pfam" id="PF05656">
    <property type="entry name" value="DUF805"/>
    <property type="match status" value="1"/>
</dbReference>
<accession>A0A1A7NT07</accession>
<keyword evidence="1" id="KW-1133">Transmembrane helix</keyword>
<comment type="caution">
    <text evidence="2">The sequence shown here is derived from an EMBL/GenBank/DDBJ whole genome shotgun (WGS) entry which is preliminary data.</text>
</comment>
<feature type="transmembrane region" description="Helical" evidence="1">
    <location>
        <begin position="18"/>
        <end position="37"/>
    </location>
</feature>
<evidence type="ECO:0000313" key="2">
    <source>
        <dbReference type="EMBL" id="OBW92768.1"/>
    </source>
</evidence>
<name>A0A1A7NT07_9PAST</name>
<keyword evidence="1" id="KW-0812">Transmembrane</keyword>
<dbReference type="OrthoDB" id="9812349at2"/>
<dbReference type="Proteomes" id="UP000243558">
    <property type="component" value="Unassembled WGS sequence"/>
</dbReference>
<feature type="transmembrane region" description="Helical" evidence="1">
    <location>
        <begin position="49"/>
        <end position="68"/>
    </location>
</feature>
<dbReference type="GO" id="GO:0005886">
    <property type="term" value="C:plasma membrane"/>
    <property type="evidence" value="ECO:0007669"/>
    <property type="project" value="TreeGrafter"/>
</dbReference>